<dbReference type="GO" id="GO:0009535">
    <property type="term" value="C:chloroplast thylakoid membrane"/>
    <property type="evidence" value="ECO:0007669"/>
    <property type="project" value="UniProtKB-SubCell"/>
</dbReference>
<dbReference type="Gene3D" id="3.40.250.10">
    <property type="entry name" value="Rhodanese-like domain"/>
    <property type="match status" value="1"/>
</dbReference>
<reference evidence="12" key="1">
    <citation type="submission" date="2020-01" db="EMBL/GenBank/DDBJ databases">
        <title>Genome sequence of Kobresia littledalei, the first chromosome-level genome in the family Cyperaceae.</title>
        <authorList>
            <person name="Qu G."/>
        </authorList>
    </citation>
    <scope>NUCLEOTIDE SEQUENCE</scope>
    <source>
        <strain evidence="12">C.B.Clarke</strain>
        <tissue evidence="12">Leaf</tissue>
    </source>
</reference>
<evidence type="ECO:0000256" key="1">
    <source>
        <dbReference type="ARBA" id="ARBA00004454"/>
    </source>
</evidence>
<keyword evidence="13" id="KW-1185">Reference proteome</keyword>
<dbReference type="InterPro" id="IPR044240">
    <property type="entry name" value="STR4-like"/>
</dbReference>
<dbReference type="AlphaFoldDB" id="A0A833QKF3"/>
<evidence type="ECO:0000256" key="5">
    <source>
        <dbReference type="ARBA" id="ARBA00022946"/>
    </source>
</evidence>
<feature type="compositionally biased region" description="Polar residues" evidence="11">
    <location>
        <begin position="446"/>
        <end position="459"/>
    </location>
</feature>
<evidence type="ECO:0000256" key="4">
    <source>
        <dbReference type="ARBA" id="ARBA00022692"/>
    </source>
</evidence>
<keyword evidence="7" id="KW-0472">Membrane</keyword>
<feature type="compositionally biased region" description="Pro residues" evidence="11">
    <location>
        <begin position="460"/>
        <end position="484"/>
    </location>
</feature>
<accession>A0A833QKF3</accession>
<comment type="function">
    <text evidence="8">Rhodanese domain-containing protein required for anchoring ferredoxin--NADP reductase to the thylakoid membranes and sustaining efficient linear electron flow (LEF).</text>
</comment>
<keyword evidence="5" id="KW-0809">Transit peptide</keyword>
<protein>
    <recommendedName>
        <fullName evidence="10">Protein THYLAKOID RHODANESE-LIKE, chloroplastic</fullName>
    </recommendedName>
</protein>
<comment type="caution">
    <text evidence="12">The sequence shown here is derived from an EMBL/GenBank/DDBJ whole genome shotgun (WGS) entry which is preliminary data.</text>
</comment>
<evidence type="ECO:0000256" key="8">
    <source>
        <dbReference type="ARBA" id="ARBA00058574"/>
    </source>
</evidence>
<evidence type="ECO:0000313" key="13">
    <source>
        <dbReference type="Proteomes" id="UP000623129"/>
    </source>
</evidence>
<evidence type="ECO:0000256" key="3">
    <source>
        <dbReference type="ARBA" id="ARBA00022640"/>
    </source>
</evidence>
<keyword evidence="2" id="KW-0150">Chloroplast</keyword>
<comment type="subunit">
    <text evidence="9">Component of high molecular weight thylakoid LFNRs-containing protein complexes containing LIR1, LFNR1, LFNR2, TIC62 and TROL proteins.</text>
</comment>
<dbReference type="InterPro" id="IPR036873">
    <property type="entry name" value="Rhodanese-like_dom_sf"/>
</dbReference>
<evidence type="ECO:0000256" key="7">
    <source>
        <dbReference type="ARBA" id="ARBA00023136"/>
    </source>
</evidence>
<keyword evidence="4" id="KW-0812">Transmembrane</keyword>
<feature type="compositionally biased region" description="Low complexity" evidence="11">
    <location>
        <begin position="354"/>
        <end position="413"/>
    </location>
</feature>
<dbReference type="PANTHER" id="PTHR47377:SF1">
    <property type="entry name" value="RHODANESE-LIKE DOMAIN-CONTAINING PROTEIN 4, CHLOROPLASTIC"/>
    <property type="match status" value="1"/>
</dbReference>
<evidence type="ECO:0000256" key="6">
    <source>
        <dbReference type="ARBA" id="ARBA00022989"/>
    </source>
</evidence>
<dbReference type="FunFam" id="3.40.250.10:FF:000044">
    <property type="entry name" value="Rhodanese-like domain-containing protein 4, chloroplastic"/>
    <property type="match status" value="1"/>
</dbReference>
<name>A0A833QKF3_9POAL</name>
<keyword evidence="6" id="KW-1133">Transmembrane helix</keyword>
<dbReference type="PANTHER" id="PTHR47377">
    <property type="entry name" value="RHODANESE-LIKE DOMAIN-CONTAINING PROTEIN 4, CHLOROPLASTIC"/>
    <property type="match status" value="1"/>
</dbReference>
<comment type="subcellular location">
    <subcellularLocation>
        <location evidence="1">Plastid</location>
        <location evidence="1">Chloroplast thylakoid membrane</location>
        <topology evidence="1">Multi-pass membrane protein</topology>
    </subcellularLocation>
</comment>
<dbReference type="Proteomes" id="UP000623129">
    <property type="component" value="Unassembled WGS sequence"/>
</dbReference>
<proteinExistence type="predicted"/>
<dbReference type="SUPFAM" id="SSF52821">
    <property type="entry name" value="Rhodanese/Cell cycle control phosphatase"/>
    <property type="match status" value="1"/>
</dbReference>
<gene>
    <name evidence="12" type="ORF">FCM35_KLT22312</name>
</gene>
<evidence type="ECO:0000313" key="12">
    <source>
        <dbReference type="EMBL" id="KAF3320087.1"/>
    </source>
</evidence>
<sequence>MEVLNASIVKPIPKKLSPFKSPKPPSLPSVKPPSLEQVLPRGLAISLSTVTTTLFSNNFAKSLTYEEALGQTTTSEDSFTNVIDGIVQFATENQLIIGGAALALIVPLVLSQILQKPKSFGVVSAKSAYAKLSEESEAQLLDIREGKDIKLVGSPDIKATKKKAVSVTYKGDDKQGFLKKIGLRFKDPENTTLFILDKFDGNSELVAELVTANGFKAAYAIKDGAEGPRGWQSSGFPWTEPKKGFALDFSEIKDAFSVVFGTTDGLPVTVGLAVVTGLGALALSEIETVLQLLGSLAIIQFASKKLLSAEDRKKTVQQLDEFLTTKVAPEGLVDDIKMIGKALLPASSDEKSLPAPAATTPVAETPPATSPVAETPPATSPVAETPPATSPVAETPPATSPVAETPPATSPVAETPPAPAEETDVVFNFNSSAETKTEVKEEIPPTATSTPVQVNATPSTPRPLSPYPYYPDFKPPSSPSPSQP</sequence>
<evidence type="ECO:0000256" key="11">
    <source>
        <dbReference type="SAM" id="MobiDB-lite"/>
    </source>
</evidence>
<dbReference type="OrthoDB" id="1927399at2759"/>
<organism evidence="12 13">
    <name type="scientific">Carex littledalei</name>
    <dbReference type="NCBI Taxonomy" id="544730"/>
    <lineage>
        <taxon>Eukaryota</taxon>
        <taxon>Viridiplantae</taxon>
        <taxon>Streptophyta</taxon>
        <taxon>Embryophyta</taxon>
        <taxon>Tracheophyta</taxon>
        <taxon>Spermatophyta</taxon>
        <taxon>Magnoliopsida</taxon>
        <taxon>Liliopsida</taxon>
        <taxon>Poales</taxon>
        <taxon>Cyperaceae</taxon>
        <taxon>Cyperoideae</taxon>
        <taxon>Cariceae</taxon>
        <taxon>Carex</taxon>
        <taxon>Carex subgen. Euthyceras</taxon>
    </lineage>
</organism>
<evidence type="ECO:0000256" key="9">
    <source>
        <dbReference type="ARBA" id="ARBA00064364"/>
    </source>
</evidence>
<dbReference type="EMBL" id="SWLB01000156">
    <property type="protein sequence ID" value="KAF3320087.1"/>
    <property type="molecule type" value="Genomic_DNA"/>
</dbReference>
<feature type="region of interest" description="Disordered" evidence="11">
    <location>
        <begin position="347"/>
        <end position="484"/>
    </location>
</feature>
<evidence type="ECO:0000256" key="2">
    <source>
        <dbReference type="ARBA" id="ARBA00022528"/>
    </source>
</evidence>
<keyword evidence="3" id="KW-0934">Plastid</keyword>
<evidence type="ECO:0000256" key="10">
    <source>
        <dbReference type="ARBA" id="ARBA00070712"/>
    </source>
</evidence>